<evidence type="ECO:0000256" key="1">
    <source>
        <dbReference type="SAM" id="MobiDB-lite"/>
    </source>
</evidence>
<reference evidence="2 3" key="1">
    <citation type="submission" date="2016-10" db="EMBL/GenBank/DDBJ databases">
        <authorList>
            <person name="de Groot N.N."/>
        </authorList>
    </citation>
    <scope>NUCLEOTIDE SEQUENCE [LARGE SCALE GENOMIC DNA]</scope>
    <source>
        <strain evidence="2 3">DSM 23995</strain>
    </source>
</reference>
<keyword evidence="3" id="KW-1185">Reference proteome</keyword>
<dbReference type="AlphaFoldDB" id="A0A1I2BZL9"/>
<feature type="region of interest" description="Disordered" evidence="1">
    <location>
        <begin position="1"/>
        <end position="31"/>
    </location>
</feature>
<name>A0A1I2BZL9_9BACI</name>
<accession>A0A1I2BZL9</accession>
<gene>
    <name evidence="2" type="ORF">SAMN05192532_102592</name>
</gene>
<organism evidence="2 3">
    <name type="scientific">Alteribacillus iranensis</name>
    <dbReference type="NCBI Taxonomy" id="930128"/>
    <lineage>
        <taxon>Bacteria</taxon>
        <taxon>Bacillati</taxon>
        <taxon>Bacillota</taxon>
        <taxon>Bacilli</taxon>
        <taxon>Bacillales</taxon>
        <taxon>Bacillaceae</taxon>
        <taxon>Alteribacillus</taxon>
    </lineage>
</organism>
<dbReference type="Proteomes" id="UP000199516">
    <property type="component" value="Unassembled WGS sequence"/>
</dbReference>
<dbReference type="STRING" id="930128.SAMN05192532_102592"/>
<proteinExistence type="predicted"/>
<protein>
    <submittedName>
        <fullName evidence="2">Uncharacterized protein</fullName>
    </submittedName>
</protein>
<evidence type="ECO:0000313" key="2">
    <source>
        <dbReference type="EMBL" id="SFE61382.1"/>
    </source>
</evidence>
<sequence>MPKKERRQGARSGKGEKDAQNEEDPSARSGNININFFKLHRADSLLCMTFVPRRSSFSTIADHLVKITIPIIQERIHLIEYKNPMNRNTQSKRK</sequence>
<evidence type="ECO:0000313" key="3">
    <source>
        <dbReference type="Proteomes" id="UP000199516"/>
    </source>
</evidence>
<dbReference type="EMBL" id="FONT01000002">
    <property type="protein sequence ID" value="SFE61382.1"/>
    <property type="molecule type" value="Genomic_DNA"/>
</dbReference>